<dbReference type="AlphaFoldDB" id="A0A0E9TIF9"/>
<reference evidence="1" key="1">
    <citation type="submission" date="2014-11" db="EMBL/GenBank/DDBJ databases">
        <authorList>
            <person name="Amaro Gonzalez C."/>
        </authorList>
    </citation>
    <scope>NUCLEOTIDE SEQUENCE</scope>
</reference>
<protein>
    <submittedName>
        <fullName evidence="1">Uncharacterized protein</fullName>
    </submittedName>
</protein>
<name>A0A0E9TIF9_ANGAN</name>
<sequence>MYTIKISKFPLWGVTSGQSMKNRIFF</sequence>
<evidence type="ECO:0000313" key="1">
    <source>
        <dbReference type="EMBL" id="JAH53361.1"/>
    </source>
</evidence>
<organism evidence="1">
    <name type="scientific">Anguilla anguilla</name>
    <name type="common">European freshwater eel</name>
    <name type="synonym">Muraena anguilla</name>
    <dbReference type="NCBI Taxonomy" id="7936"/>
    <lineage>
        <taxon>Eukaryota</taxon>
        <taxon>Metazoa</taxon>
        <taxon>Chordata</taxon>
        <taxon>Craniata</taxon>
        <taxon>Vertebrata</taxon>
        <taxon>Euteleostomi</taxon>
        <taxon>Actinopterygii</taxon>
        <taxon>Neopterygii</taxon>
        <taxon>Teleostei</taxon>
        <taxon>Anguilliformes</taxon>
        <taxon>Anguillidae</taxon>
        <taxon>Anguilla</taxon>
    </lineage>
</organism>
<dbReference type="EMBL" id="GBXM01055216">
    <property type="protein sequence ID" value="JAH53361.1"/>
    <property type="molecule type" value="Transcribed_RNA"/>
</dbReference>
<proteinExistence type="predicted"/>
<accession>A0A0E9TIF9</accession>
<reference evidence="1" key="2">
    <citation type="journal article" date="2015" name="Fish Shellfish Immunol.">
        <title>Early steps in the European eel (Anguilla anguilla)-Vibrio vulnificus interaction in the gills: Role of the RtxA13 toxin.</title>
        <authorList>
            <person name="Callol A."/>
            <person name="Pajuelo D."/>
            <person name="Ebbesson L."/>
            <person name="Teles M."/>
            <person name="MacKenzie S."/>
            <person name="Amaro C."/>
        </authorList>
    </citation>
    <scope>NUCLEOTIDE SEQUENCE</scope>
</reference>